<dbReference type="WBParaSite" id="RSKR_0000889000.1">
    <property type="protein sequence ID" value="RSKR_0000889000.1"/>
    <property type="gene ID" value="RSKR_0000889000"/>
</dbReference>
<sequence>MILSKWWFIFVIFTVNTHKSYGDKTVDLVGDSVYDAVSKDLFDKVKVFCLVLTGKENKKNRAIPQKNTFLKRCNKYLFVSSVEDPDLPSIGIKVKESRNTLFAKIKFGMKYVYKNYYQKYDWFLRIDDDSYVIMENLRMFLLTQNTSEPAVHGFRFHSMMKGSKKGLVHGGAGTVISKEGLKRLVTESFPNPTKCRQDGGGLDDRELSFCLEMVGVYPSDTRDYKDRQMFHINPPDNYATTRKVQAVKYFIKNGYYPMSQGMAYMTDYPISFHRIYGDMMYSMDYLLYKANVIGRSSSYLQRLISSRDRSNLIQAAKKGIRKFAFEYTGESERQWDLA</sequence>
<organism evidence="1 2">
    <name type="scientific">Rhabditophanes sp. KR3021</name>
    <dbReference type="NCBI Taxonomy" id="114890"/>
    <lineage>
        <taxon>Eukaryota</taxon>
        <taxon>Metazoa</taxon>
        <taxon>Ecdysozoa</taxon>
        <taxon>Nematoda</taxon>
        <taxon>Chromadorea</taxon>
        <taxon>Rhabditida</taxon>
        <taxon>Tylenchina</taxon>
        <taxon>Panagrolaimomorpha</taxon>
        <taxon>Strongyloidoidea</taxon>
        <taxon>Alloionematidae</taxon>
        <taxon>Rhabditophanes</taxon>
    </lineage>
</organism>
<evidence type="ECO:0000313" key="1">
    <source>
        <dbReference type="Proteomes" id="UP000095286"/>
    </source>
</evidence>
<proteinExistence type="predicted"/>
<accession>A0AC35UA37</accession>
<reference evidence="2" key="1">
    <citation type="submission" date="2016-11" db="UniProtKB">
        <authorList>
            <consortium name="WormBaseParasite"/>
        </authorList>
    </citation>
    <scope>IDENTIFICATION</scope>
    <source>
        <strain evidence="2">KR3021</strain>
    </source>
</reference>
<name>A0AC35UA37_9BILA</name>
<dbReference type="Proteomes" id="UP000095286">
    <property type="component" value="Unplaced"/>
</dbReference>
<evidence type="ECO:0000313" key="2">
    <source>
        <dbReference type="WBParaSite" id="RSKR_0000889000.1"/>
    </source>
</evidence>
<protein>
    <submittedName>
        <fullName evidence="2">N-acetylgalactosaminide beta-1,3-galactosyltransferase</fullName>
    </submittedName>
</protein>